<protein>
    <submittedName>
        <fullName evidence="2">Uncharacterized protein</fullName>
    </submittedName>
</protein>
<evidence type="ECO:0000313" key="2">
    <source>
        <dbReference type="EMBL" id="MDK7357891.1"/>
    </source>
</evidence>
<feature type="transmembrane region" description="Helical" evidence="1">
    <location>
        <begin position="6"/>
        <end position="31"/>
    </location>
</feature>
<dbReference type="Proteomes" id="UP001236274">
    <property type="component" value="Unassembled WGS sequence"/>
</dbReference>
<comment type="caution">
    <text evidence="2">The sequence shown here is derived from an EMBL/GenBank/DDBJ whole genome shotgun (WGS) entry which is preliminary data.</text>
</comment>
<gene>
    <name evidence="2" type="ORF">QP520_09715</name>
</gene>
<dbReference type="AlphaFoldDB" id="A0AAJ1QA95"/>
<sequence>RVIFVTGYYGLTQGLLSVLRLFWGNLIYFMANWRALKQVLQHGDPRRVAWDKTTHDFPSVTGDTRSLRPLGQILLENQVITEEQLDTALR</sequence>
<keyword evidence="1" id="KW-0812">Transmembrane</keyword>
<keyword evidence="1" id="KW-0472">Membrane</keyword>
<feature type="non-terminal residue" evidence="2">
    <location>
        <position position="1"/>
    </location>
</feature>
<keyword evidence="1" id="KW-1133">Transmembrane helix</keyword>
<accession>A0AAJ1QA95</accession>
<proteinExistence type="predicted"/>
<organism evidence="2 3">
    <name type="scientific">Veillonella atypica</name>
    <dbReference type="NCBI Taxonomy" id="39777"/>
    <lineage>
        <taxon>Bacteria</taxon>
        <taxon>Bacillati</taxon>
        <taxon>Bacillota</taxon>
        <taxon>Negativicutes</taxon>
        <taxon>Veillonellales</taxon>
        <taxon>Veillonellaceae</taxon>
        <taxon>Veillonella</taxon>
    </lineage>
</organism>
<evidence type="ECO:0000256" key="1">
    <source>
        <dbReference type="SAM" id="Phobius"/>
    </source>
</evidence>
<dbReference type="EMBL" id="JASORJ010000086">
    <property type="protein sequence ID" value="MDK7357891.1"/>
    <property type="molecule type" value="Genomic_DNA"/>
</dbReference>
<name>A0AAJ1QA95_9FIRM</name>
<evidence type="ECO:0000313" key="3">
    <source>
        <dbReference type="Proteomes" id="UP001236274"/>
    </source>
</evidence>
<feature type="non-terminal residue" evidence="2">
    <location>
        <position position="90"/>
    </location>
</feature>
<reference evidence="2" key="1">
    <citation type="submission" date="2023-05" db="EMBL/GenBank/DDBJ databases">
        <title>Cataloging the Phylogenetic Diversity of Human Bladder Bacteria.</title>
        <authorList>
            <person name="Du J."/>
        </authorList>
    </citation>
    <scope>NUCLEOTIDE SEQUENCE</scope>
    <source>
        <strain evidence="2">UMB10101</strain>
    </source>
</reference>